<dbReference type="AlphaFoldDB" id="A0A0A9Z7Q5"/>
<reference evidence="13" key="2">
    <citation type="submission" date="2014-07" db="EMBL/GenBank/DDBJ databases">
        <authorList>
            <person name="Hull J."/>
        </authorList>
    </citation>
    <scope>NUCLEOTIDE SEQUENCE</scope>
</reference>
<organism evidence="13">
    <name type="scientific">Lygus hesperus</name>
    <name type="common">Western plant bug</name>
    <dbReference type="NCBI Taxonomy" id="30085"/>
    <lineage>
        <taxon>Eukaryota</taxon>
        <taxon>Metazoa</taxon>
        <taxon>Ecdysozoa</taxon>
        <taxon>Arthropoda</taxon>
        <taxon>Hexapoda</taxon>
        <taxon>Insecta</taxon>
        <taxon>Pterygota</taxon>
        <taxon>Neoptera</taxon>
        <taxon>Paraneoptera</taxon>
        <taxon>Hemiptera</taxon>
        <taxon>Heteroptera</taxon>
        <taxon>Panheteroptera</taxon>
        <taxon>Cimicomorpha</taxon>
        <taxon>Miridae</taxon>
        <taxon>Mirini</taxon>
        <taxon>Lygus</taxon>
    </lineage>
</organism>
<evidence type="ECO:0000313" key="11">
    <source>
        <dbReference type="EMBL" id="JAG37821.1"/>
    </source>
</evidence>
<reference evidence="13" key="1">
    <citation type="journal article" date="2014" name="PLoS ONE">
        <title>Transcriptome-Based Identification of ABC Transporters in the Western Tarnished Plant Bug Lygus hesperus.</title>
        <authorList>
            <person name="Hull J.J."/>
            <person name="Chaney K."/>
            <person name="Geib S.M."/>
            <person name="Fabrick J.A."/>
            <person name="Brent C.S."/>
            <person name="Walsh D."/>
            <person name="Lavine L.C."/>
        </authorList>
    </citation>
    <scope>NUCLEOTIDE SEQUENCE</scope>
</reference>
<evidence type="ECO:0000313" key="7">
    <source>
        <dbReference type="EMBL" id="JAG21025.1"/>
    </source>
</evidence>
<evidence type="ECO:0000313" key="12">
    <source>
        <dbReference type="EMBL" id="JAG37822.1"/>
    </source>
</evidence>
<dbReference type="EMBL" id="GBHO01005782">
    <property type="protein sequence ID" value="JAG37822.1"/>
    <property type="molecule type" value="Transcribed_RNA"/>
</dbReference>
<evidence type="ECO:0000313" key="13">
    <source>
        <dbReference type="EMBL" id="JAG37825.1"/>
    </source>
</evidence>
<evidence type="ECO:0000313" key="9">
    <source>
        <dbReference type="EMBL" id="JAG23391.1"/>
    </source>
</evidence>
<dbReference type="EMBL" id="GBHO01022580">
    <property type="protein sequence ID" value="JAG21024.1"/>
    <property type="molecule type" value="Transcribed_RNA"/>
</dbReference>
<proteinExistence type="predicted"/>
<feature type="domain" description="DUF7623" evidence="2">
    <location>
        <begin position="9"/>
        <end position="71"/>
    </location>
</feature>
<evidence type="ECO:0000313" key="6">
    <source>
        <dbReference type="EMBL" id="JAG21024.1"/>
    </source>
</evidence>
<dbReference type="EMBL" id="GBHO01022579">
    <property type="protein sequence ID" value="JAG21025.1"/>
    <property type="molecule type" value="Transcribed_RNA"/>
</dbReference>
<dbReference type="EMBL" id="GBHO01020213">
    <property type="protein sequence ID" value="JAG23391.1"/>
    <property type="molecule type" value="Transcribed_RNA"/>
</dbReference>
<accession>A0A0A9Z7Q5</accession>
<dbReference type="Pfam" id="PF24610">
    <property type="entry name" value="DUF7623"/>
    <property type="match status" value="2"/>
</dbReference>
<evidence type="ECO:0000313" key="3">
    <source>
        <dbReference type="EMBL" id="JAG09275.1"/>
    </source>
</evidence>
<feature type="region of interest" description="Disordered" evidence="1">
    <location>
        <begin position="181"/>
        <end position="200"/>
    </location>
</feature>
<protein>
    <recommendedName>
        <fullName evidence="2">DUF7623 domain-containing protein</fullName>
    </recommendedName>
</protein>
<dbReference type="EMBL" id="GBHO01034328">
    <property type="protein sequence ID" value="JAG09276.1"/>
    <property type="molecule type" value="Transcribed_RNA"/>
</dbReference>
<dbReference type="EMBL" id="GBHO01005783">
    <property type="protein sequence ID" value="JAG37821.1"/>
    <property type="molecule type" value="Transcribed_RNA"/>
</dbReference>
<evidence type="ECO:0000259" key="2">
    <source>
        <dbReference type="Pfam" id="PF24610"/>
    </source>
</evidence>
<evidence type="ECO:0000313" key="4">
    <source>
        <dbReference type="EMBL" id="JAG09276.1"/>
    </source>
</evidence>
<name>A0A0A9Z7Q5_LYGHE</name>
<dbReference type="EMBL" id="GBHO01022577">
    <property type="protein sequence ID" value="JAG21027.1"/>
    <property type="molecule type" value="Transcribed_RNA"/>
</dbReference>
<evidence type="ECO:0000313" key="5">
    <source>
        <dbReference type="EMBL" id="JAG19547.1"/>
    </source>
</evidence>
<dbReference type="EMBL" id="GBHO01024057">
    <property type="protein sequence ID" value="JAG19547.1"/>
    <property type="molecule type" value="Transcribed_RNA"/>
</dbReference>
<dbReference type="EMBL" id="GBHO01005779">
    <property type="protein sequence ID" value="JAG37825.1"/>
    <property type="molecule type" value="Transcribed_RNA"/>
</dbReference>
<sequence length="200" mass="22704">MDAERKHFLPLEPQGIPLNYLPLNSDPTFHSYEIERIDMKLKKDRVNEGRLKQIEQEMLARVEEMARVMRDDLRKQILPTQVCGIAQNVLPLDQDTPFHDLEIAAIKAQKDGDSTKAQDLADALTKRAIDVAVKSQQEVRLQLGAPLGFTIDELELHRDKNYLQKEAELITLRSKAAMMSSVKANESQSIPASHNLHEAE</sequence>
<dbReference type="EMBL" id="GBHO01034329">
    <property type="protein sequence ID" value="JAG09275.1"/>
    <property type="molecule type" value="Transcribed_RNA"/>
</dbReference>
<dbReference type="InterPro" id="IPR056040">
    <property type="entry name" value="DUF7623"/>
</dbReference>
<feature type="compositionally biased region" description="Polar residues" evidence="1">
    <location>
        <begin position="182"/>
        <end position="192"/>
    </location>
</feature>
<evidence type="ECO:0000313" key="8">
    <source>
        <dbReference type="EMBL" id="JAG21027.1"/>
    </source>
</evidence>
<evidence type="ECO:0000313" key="10">
    <source>
        <dbReference type="EMBL" id="JAG26170.1"/>
    </source>
</evidence>
<feature type="domain" description="DUF7623" evidence="2">
    <location>
        <begin position="78"/>
        <end position="133"/>
    </location>
</feature>
<dbReference type="EMBL" id="GBHO01017434">
    <property type="protein sequence ID" value="JAG26170.1"/>
    <property type="molecule type" value="Transcribed_RNA"/>
</dbReference>
<evidence type="ECO:0000256" key="1">
    <source>
        <dbReference type="SAM" id="MobiDB-lite"/>
    </source>
</evidence>
<gene>
    <name evidence="9" type="ORF">CM83_36198</name>
    <name evidence="8" type="ORF">CM83_36205</name>
    <name evidence="7" type="ORF">CM83_36208</name>
    <name evidence="6" type="ORF">CM83_36213</name>
    <name evidence="12" type="ORF">CM83_36224</name>
    <name evidence="11" type="ORF">CM83_36227</name>
    <name evidence="13" type="ORF">CM83_36233</name>
    <name evidence="5" type="ORF">CM83_36246</name>
    <name evidence="4" type="ORF">CM83_36250</name>
    <name evidence="3" type="ORF">CM83_36257</name>
    <name evidence="10" type="ORF">CM83_36260</name>
</gene>